<proteinExistence type="predicted"/>
<dbReference type="Proteomes" id="UP001062846">
    <property type="component" value="Chromosome 1"/>
</dbReference>
<protein>
    <submittedName>
        <fullName evidence="1">Uncharacterized protein</fullName>
    </submittedName>
</protein>
<comment type="caution">
    <text evidence="1">The sequence shown here is derived from an EMBL/GenBank/DDBJ whole genome shotgun (WGS) entry which is preliminary data.</text>
</comment>
<evidence type="ECO:0000313" key="2">
    <source>
        <dbReference type="Proteomes" id="UP001062846"/>
    </source>
</evidence>
<dbReference type="EMBL" id="CM046388">
    <property type="protein sequence ID" value="KAI8570056.1"/>
    <property type="molecule type" value="Genomic_DNA"/>
</dbReference>
<reference evidence="1" key="1">
    <citation type="submission" date="2022-02" db="EMBL/GenBank/DDBJ databases">
        <title>Plant Genome Project.</title>
        <authorList>
            <person name="Zhang R.-G."/>
        </authorList>
    </citation>
    <scope>NUCLEOTIDE SEQUENCE</scope>
    <source>
        <strain evidence="1">AT1</strain>
    </source>
</reference>
<keyword evidence="2" id="KW-1185">Reference proteome</keyword>
<gene>
    <name evidence="1" type="ORF">RHMOL_Rhmol01G0003400</name>
</gene>
<sequence length="314" mass="35382">MAPAKRKNPNSTPPLALRRSKRLTKCKNVAISVDESTDGKGDEENNVGYSGECYDEMSKSVSQGDTESDSDGDKDGKSESENDSHSGAMKLPNLSAFATRPVIEERSVALGKLRKLTRIPELLKDLGLLPICNWPPEDTEDNPNPKILLNILKKDFVLLHHIFWWNVYPKSPRREVNAKQAMLLHAVYNGFKSDISSMWWDSICDAWTNNHPIAPLPLGHLLTGFIHHGRKIPDLNRDKWGKIQISVIGPGTIGKSEGQSKLHREVNNPASLEGLRDMIVTVQENQISMWEKLKRVERAVCPHYDEDEDIFDDE</sequence>
<name>A0ACC0PWU4_RHOML</name>
<accession>A0ACC0PWU4</accession>
<organism evidence="1 2">
    <name type="scientific">Rhododendron molle</name>
    <name type="common">Chinese azalea</name>
    <name type="synonym">Azalea mollis</name>
    <dbReference type="NCBI Taxonomy" id="49168"/>
    <lineage>
        <taxon>Eukaryota</taxon>
        <taxon>Viridiplantae</taxon>
        <taxon>Streptophyta</taxon>
        <taxon>Embryophyta</taxon>
        <taxon>Tracheophyta</taxon>
        <taxon>Spermatophyta</taxon>
        <taxon>Magnoliopsida</taxon>
        <taxon>eudicotyledons</taxon>
        <taxon>Gunneridae</taxon>
        <taxon>Pentapetalae</taxon>
        <taxon>asterids</taxon>
        <taxon>Ericales</taxon>
        <taxon>Ericaceae</taxon>
        <taxon>Ericoideae</taxon>
        <taxon>Rhodoreae</taxon>
        <taxon>Rhododendron</taxon>
    </lineage>
</organism>
<evidence type="ECO:0000313" key="1">
    <source>
        <dbReference type="EMBL" id="KAI8570056.1"/>
    </source>
</evidence>